<dbReference type="InterPro" id="IPR011990">
    <property type="entry name" value="TPR-like_helical_dom_sf"/>
</dbReference>
<dbReference type="Gene3D" id="1.25.40.10">
    <property type="entry name" value="Tetratricopeptide repeat domain"/>
    <property type="match status" value="1"/>
</dbReference>
<protein>
    <submittedName>
        <fullName evidence="10">Tetratricopeptide repeat protein</fullName>
    </submittedName>
</protein>
<evidence type="ECO:0000256" key="2">
    <source>
        <dbReference type="ARBA" id="ARBA00004141"/>
    </source>
</evidence>
<comment type="cofactor">
    <cofactor evidence="1">
        <name>Zn(2+)</name>
        <dbReference type="ChEBI" id="CHEBI:29105"/>
    </cofactor>
</comment>
<dbReference type="Proteomes" id="UP000632774">
    <property type="component" value="Unassembled WGS sequence"/>
</dbReference>
<name>A0ABR9XET7_9SPHI</name>
<dbReference type="SMART" id="SM00028">
    <property type="entry name" value="TPR"/>
    <property type="match status" value="4"/>
</dbReference>
<feature type="repeat" description="TPR" evidence="7">
    <location>
        <begin position="284"/>
        <end position="317"/>
    </location>
</feature>
<dbReference type="InterPro" id="IPR008915">
    <property type="entry name" value="Peptidase_M50"/>
</dbReference>
<dbReference type="PANTHER" id="PTHR12558:SF13">
    <property type="entry name" value="CELL DIVISION CYCLE PROTEIN 27 HOMOLOG"/>
    <property type="match status" value="1"/>
</dbReference>
<evidence type="ECO:0000313" key="10">
    <source>
        <dbReference type="EMBL" id="MBE9665589.1"/>
    </source>
</evidence>
<proteinExistence type="inferred from homology"/>
<organism evidence="10 11">
    <name type="scientific">Mucilaginibacter boryungensis</name>
    <dbReference type="NCBI Taxonomy" id="768480"/>
    <lineage>
        <taxon>Bacteria</taxon>
        <taxon>Pseudomonadati</taxon>
        <taxon>Bacteroidota</taxon>
        <taxon>Sphingobacteriia</taxon>
        <taxon>Sphingobacteriales</taxon>
        <taxon>Sphingobacteriaceae</taxon>
        <taxon>Mucilaginibacter</taxon>
    </lineage>
</organism>
<evidence type="ECO:0000256" key="6">
    <source>
        <dbReference type="ARBA" id="ARBA00023136"/>
    </source>
</evidence>
<keyword evidence="6 8" id="KW-0472">Membrane</keyword>
<feature type="repeat" description="TPR" evidence="7">
    <location>
        <begin position="250"/>
        <end position="283"/>
    </location>
</feature>
<dbReference type="EMBL" id="JADFFM010000001">
    <property type="protein sequence ID" value="MBE9665589.1"/>
    <property type="molecule type" value="Genomic_DNA"/>
</dbReference>
<keyword evidence="5 8" id="KW-1133">Transmembrane helix</keyword>
<dbReference type="Pfam" id="PF14559">
    <property type="entry name" value="TPR_19"/>
    <property type="match status" value="1"/>
</dbReference>
<dbReference type="RefSeq" id="WP_194104986.1">
    <property type="nucleotide sequence ID" value="NZ_JADFFM010000001.1"/>
</dbReference>
<comment type="subcellular location">
    <subcellularLocation>
        <location evidence="2">Membrane</location>
        <topology evidence="2">Multi-pass membrane protein</topology>
    </subcellularLocation>
</comment>
<dbReference type="InterPro" id="IPR019734">
    <property type="entry name" value="TPR_rpt"/>
</dbReference>
<evidence type="ECO:0000313" key="11">
    <source>
        <dbReference type="Proteomes" id="UP000632774"/>
    </source>
</evidence>
<dbReference type="PANTHER" id="PTHR12558">
    <property type="entry name" value="CELL DIVISION CYCLE 16,23,27"/>
    <property type="match status" value="1"/>
</dbReference>
<reference evidence="10 11" key="1">
    <citation type="submission" date="2020-10" db="EMBL/GenBank/DDBJ databases">
        <title>Mucilaginibacter mali sp. nov., isolated from rhizosphere soil of apple orchard.</title>
        <authorList>
            <person name="Lee J.-S."/>
            <person name="Kim H.S."/>
            <person name="Kim J.-S."/>
        </authorList>
    </citation>
    <scope>NUCLEOTIDE SEQUENCE [LARGE SCALE GENOMIC DNA]</scope>
    <source>
        <strain evidence="10 11">KCTC 23157</strain>
    </source>
</reference>
<feature type="repeat" description="TPR" evidence="7">
    <location>
        <begin position="318"/>
        <end position="351"/>
    </location>
</feature>
<keyword evidence="4 8" id="KW-0812">Transmembrane</keyword>
<feature type="transmembrane region" description="Helical" evidence="8">
    <location>
        <begin position="72"/>
        <end position="95"/>
    </location>
</feature>
<feature type="domain" description="Peptidase M50" evidence="9">
    <location>
        <begin position="2"/>
        <end position="222"/>
    </location>
</feature>
<comment type="similarity">
    <text evidence="3">Belongs to the peptidase M50B family.</text>
</comment>
<evidence type="ECO:0000256" key="4">
    <source>
        <dbReference type="ARBA" id="ARBA00022692"/>
    </source>
</evidence>
<dbReference type="PROSITE" id="PS50005">
    <property type="entry name" value="TPR"/>
    <property type="match status" value="3"/>
</dbReference>
<evidence type="ECO:0000256" key="8">
    <source>
        <dbReference type="SAM" id="Phobius"/>
    </source>
</evidence>
<sequence length="372" mass="42542">MIITFHELGHAVAYLFLTRPDRIDVFIGSYGNKTTKIKFRINKLHFYIKPSFLPLRGGQCQSSKIESDYRKFIIILIAGPLFSFLLSCLLGYIVMSSDLHGAIKLYFFALMLASFMSFCNNLRPYVNKVTGNCSDGKQLQFTYKARSVYREYINGANDFTNKDFQSAKINFLKVMEVVPYETAVIRAFISSLLMLKNNAEAEIYLIRLKETTEFTIIDYLNYGYIQSVTKRSEEAVDNYLKALAIDANNLVGLNNLGYEYIMKEDFADAQKLLEKAISIDPNFAHPYSNLGFLKLLNGDLETGRSLIEKGIELDPNNAYMYKHLGVYYLKSQNKEAATLNFNKAKELDKDVDLEPYQTELALLYESEAKSLL</sequence>
<dbReference type="SUPFAM" id="SSF48452">
    <property type="entry name" value="TPR-like"/>
    <property type="match status" value="1"/>
</dbReference>
<evidence type="ECO:0000256" key="3">
    <source>
        <dbReference type="ARBA" id="ARBA00007931"/>
    </source>
</evidence>
<evidence type="ECO:0000259" key="9">
    <source>
        <dbReference type="Pfam" id="PF02163"/>
    </source>
</evidence>
<keyword evidence="7" id="KW-0802">TPR repeat</keyword>
<keyword evidence="11" id="KW-1185">Reference proteome</keyword>
<evidence type="ECO:0000256" key="1">
    <source>
        <dbReference type="ARBA" id="ARBA00001947"/>
    </source>
</evidence>
<comment type="caution">
    <text evidence="10">The sequence shown here is derived from an EMBL/GenBank/DDBJ whole genome shotgun (WGS) entry which is preliminary data.</text>
</comment>
<evidence type="ECO:0000256" key="5">
    <source>
        <dbReference type="ARBA" id="ARBA00022989"/>
    </source>
</evidence>
<feature type="transmembrane region" description="Helical" evidence="8">
    <location>
        <begin position="101"/>
        <end position="119"/>
    </location>
</feature>
<accession>A0ABR9XET7</accession>
<gene>
    <name evidence="10" type="ORF">IRJ18_04390</name>
</gene>
<evidence type="ECO:0000256" key="7">
    <source>
        <dbReference type="PROSITE-ProRule" id="PRU00339"/>
    </source>
</evidence>
<dbReference type="Pfam" id="PF02163">
    <property type="entry name" value="Peptidase_M50"/>
    <property type="match status" value="1"/>
</dbReference>